<dbReference type="Pfam" id="PF00059">
    <property type="entry name" value="Lectin_C"/>
    <property type="match status" value="1"/>
</dbReference>
<comment type="caution">
    <text evidence="3">The sequence shown here is derived from an EMBL/GenBank/DDBJ whole genome shotgun (WGS) entry which is preliminary data.</text>
</comment>
<proteinExistence type="predicted"/>
<evidence type="ECO:0000259" key="2">
    <source>
        <dbReference type="PROSITE" id="PS50041"/>
    </source>
</evidence>
<protein>
    <recommendedName>
        <fullName evidence="2">C-type lectin domain-containing protein</fullName>
    </recommendedName>
</protein>
<sequence>MTWVIFLLILLTPIHAVFVRPTFSAKNRGICSEFGHNWAAEIRCLRQYLDSCIETNNEPETDFDINSASRGLRSLAGNYQIYNGYPVNNHFIAPSFKNSQTSLKNSPLPPVSITNSNTCNCSSLEIKFEKKLYQSQKLAEHQCEMKISEVQTKLELDLAAYQKMTDKDLRDIQRKMEAIVAPKRFFNGFEYVFFDRFESWYLAEEYCIGWGGHLTSIHSDEENQIVSSLVPKTKTAWISLNDVQKETIFVNTDKTNSDYRNWKEGQPDNGLHNENCIEIQGNSGEWSDLLCLVTRQFVCKKPYD</sequence>
<dbReference type="InterPro" id="IPR001304">
    <property type="entry name" value="C-type_lectin-like"/>
</dbReference>
<reference evidence="3" key="1">
    <citation type="submission" date="2022-11" db="EMBL/GenBank/DDBJ databases">
        <authorList>
            <person name="Kikuchi T."/>
        </authorList>
    </citation>
    <scope>NUCLEOTIDE SEQUENCE</scope>
    <source>
        <strain evidence="3">PS1010</strain>
    </source>
</reference>
<dbReference type="AlphaFoldDB" id="A0A9P1MYY2"/>
<dbReference type="SMART" id="SM00034">
    <property type="entry name" value="CLECT"/>
    <property type="match status" value="1"/>
</dbReference>
<accession>A0A9P1MYY2</accession>
<dbReference type="Gene3D" id="3.10.100.10">
    <property type="entry name" value="Mannose-Binding Protein A, subunit A"/>
    <property type="match status" value="1"/>
</dbReference>
<feature type="chain" id="PRO_5040372478" description="C-type lectin domain-containing protein" evidence="1">
    <location>
        <begin position="17"/>
        <end position="304"/>
    </location>
</feature>
<dbReference type="SUPFAM" id="SSF56436">
    <property type="entry name" value="C-type lectin-like"/>
    <property type="match status" value="1"/>
</dbReference>
<dbReference type="InterPro" id="IPR050111">
    <property type="entry name" value="C-type_lectin/snaclec_domain"/>
</dbReference>
<name>A0A9P1MYY2_9PELO</name>
<dbReference type="Proteomes" id="UP001152747">
    <property type="component" value="Unassembled WGS sequence"/>
</dbReference>
<feature type="domain" description="C-type lectin" evidence="2">
    <location>
        <begin position="186"/>
        <end position="300"/>
    </location>
</feature>
<dbReference type="OrthoDB" id="5838060at2759"/>
<organism evidence="3 4">
    <name type="scientific">Caenorhabditis angaria</name>
    <dbReference type="NCBI Taxonomy" id="860376"/>
    <lineage>
        <taxon>Eukaryota</taxon>
        <taxon>Metazoa</taxon>
        <taxon>Ecdysozoa</taxon>
        <taxon>Nematoda</taxon>
        <taxon>Chromadorea</taxon>
        <taxon>Rhabditida</taxon>
        <taxon>Rhabditina</taxon>
        <taxon>Rhabditomorpha</taxon>
        <taxon>Rhabditoidea</taxon>
        <taxon>Rhabditidae</taxon>
        <taxon>Peloderinae</taxon>
        <taxon>Caenorhabditis</taxon>
    </lineage>
</organism>
<dbReference type="EMBL" id="CANHGI010000003">
    <property type="protein sequence ID" value="CAI5444817.1"/>
    <property type="molecule type" value="Genomic_DNA"/>
</dbReference>
<dbReference type="InterPro" id="IPR016187">
    <property type="entry name" value="CTDL_fold"/>
</dbReference>
<dbReference type="CDD" id="cd00037">
    <property type="entry name" value="CLECT"/>
    <property type="match status" value="1"/>
</dbReference>
<evidence type="ECO:0000256" key="1">
    <source>
        <dbReference type="SAM" id="SignalP"/>
    </source>
</evidence>
<gene>
    <name evidence="3" type="ORF">CAMP_LOCUS7454</name>
</gene>
<keyword evidence="1" id="KW-0732">Signal</keyword>
<evidence type="ECO:0000313" key="3">
    <source>
        <dbReference type="EMBL" id="CAI5444817.1"/>
    </source>
</evidence>
<keyword evidence="4" id="KW-1185">Reference proteome</keyword>
<evidence type="ECO:0000313" key="4">
    <source>
        <dbReference type="Proteomes" id="UP001152747"/>
    </source>
</evidence>
<dbReference type="PANTHER" id="PTHR22803">
    <property type="entry name" value="MANNOSE, PHOSPHOLIPASE, LECTIN RECEPTOR RELATED"/>
    <property type="match status" value="1"/>
</dbReference>
<dbReference type="PROSITE" id="PS50041">
    <property type="entry name" value="C_TYPE_LECTIN_2"/>
    <property type="match status" value="1"/>
</dbReference>
<feature type="signal peptide" evidence="1">
    <location>
        <begin position="1"/>
        <end position="16"/>
    </location>
</feature>
<dbReference type="InterPro" id="IPR016186">
    <property type="entry name" value="C-type_lectin-like/link_sf"/>
</dbReference>